<keyword evidence="3" id="KW-1185">Reference proteome</keyword>
<evidence type="ECO:0000313" key="2">
    <source>
        <dbReference type="EMBL" id="MBL1078834.1"/>
    </source>
</evidence>
<sequence>MTIDVGSAVVQIGRGPTGTALARQLLPAMPPGSRYVVIDRDPAAHQLPFGSPEPTHLINTRAAKSSLNLGDPDEYARWVTEQAAAAGESVTEFPARYWFGRYVRDMFDQAVKEATAAGVTVDVVTDEVVGVRPGRDRRWRVECASGQVFDTHRVVLGIGMLPQADPYPGIAGAAGYFTDPWQLPQLPAEARVAVLGTRLTAVDTALTLAARGHTGPVLLASRSGRLPRLRGPETTAPTPHIEACMGRAAAAGSLRLTDFGRALMADIEAASAQPPDWTEVRDGGPTTRDHLAHELAEVEAGIERGWQQIVNGASPTLLPAWQLLVEPDRAEFFEKWLTPLLVHGAPIPAETARRLVSAMDAGQLRVRDGLHNVRHTGDGFAVHLGDTTEFADVVINATGAGTDAAALRTQPMLAGLLDAGLLDAHPLGGVRVHVPTFEALDRTGTPVPGLHILGDLIRGAVLVTNDVIALSFQAVLLATALRTNDDEGVRPS</sequence>
<protein>
    <submittedName>
        <fullName evidence="2">FAD/NAD(P)-binding protein</fullName>
    </submittedName>
</protein>
<organism evidence="2 3">
    <name type="scientific">Nocardia acididurans</name>
    <dbReference type="NCBI Taxonomy" id="2802282"/>
    <lineage>
        <taxon>Bacteria</taxon>
        <taxon>Bacillati</taxon>
        <taxon>Actinomycetota</taxon>
        <taxon>Actinomycetes</taxon>
        <taxon>Mycobacteriales</taxon>
        <taxon>Nocardiaceae</taxon>
        <taxon>Nocardia</taxon>
    </lineage>
</organism>
<comment type="caution">
    <text evidence="2">The sequence shown here is derived from an EMBL/GenBank/DDBJ whole genome shotgun (WGS) entry which is preliminary data.</text>
</comment>
<dbReference type="PANTHER" id="PTHR40254:SF1">
    <property type="entry name" value="BLR0577 PROTEIN"/>
    <property type="match status" value="1"/>
</dbReference>
<accession>A0ABS1MGL5</accession>
<evidence type="ECO:0000313" key="3">
    <source>
        <dbReference type="Proteomes" id="UP000602198"/>
    </source>
</evidence>
<dbReference type="RefSeq" id="WP_201954703.1">
    <property type="nucleotide sequence ID" value="NZ_JAERRJ010000013.1"/>
</dbReference>
<gene>
    <name evidence="2" type="ORF">JK358_30970</name>
</gene>
<dbReference type="Pfam" id="PF13454">
    <property type="entry name" value="NAD_binding_9"/>
    <property type="match status" value="1"/>
</dbReference>
<dbReference type="Proteomes" id="UP000602198">
    <property type="component" value="Unassembled WGS sequence"/>
</dbReference>
<proteinExistence type="predicted"/>
<dbReference type="PANTHER" id="PTHR40254">
    <property type="entry name" value="BLR0577 PROTEIN"/>
    <property type="match status" value="1"/>
</dbReference>
<dbReference type="EMBL" id="JAERRJ010000013">
    <property type="protein sequence ID" value="MBL1078834.1"/>
    <property type="molecule type" value="Genomic_DNA"/>
</dbReference>
<dbReference type="SUPFAM" id="SSF51905">
    <property type="entry name" value="FAD/NAD(P)-binding domain"/>
    <property type="match status" value="2"/>
</dbReference>
<evidence type="ECO:0000259" key="1">
    <source>
        <dbReference type="Pfam" id="PF13454"/>
    </source>
</evidence>
<reference evidence="2 3" key="1">
    <citation type="submission" date="2021-01" db="EMBL/GenBank/DDBJ databases">
        <title>WGS of actinomycetes isolated from Thailand.</title>
        <authorList>
            <person name="Thawai C."/>
        </authorList>
    </citation>
    <scope>NUCLEOTIDE SEQUENCE [LARGE SCALE GENOMIC DNA]</scope>
    <source>
        <strain evidence="2 3">LPG 2</strain>
    </source>
</reference>
<dbReference type="InterPro" id="IPR036188">
    <property type="entry name" value="FAD/NAD-bd_sf"/>
</dbReference>
<feature type="domain" description="FAD-dependent urate hydroxylase HpyO/Asp monooxygenase CreE-like FAD/NAD(P)-binding" evidence="1">
    <location>
        <begin position="12"/>
        <end position="160"/>
    </location>
</feature>
<name>A0ABS1MGL5_9NOCA</name>
<dbReference type="InterPro" id="IPR052189">
    <property type="entry name" value="L-asp_N-monooxygenase_NS-form"/>
</dbReference>
<dbReference type="Gene3D" id="3.50.50.60">
    <property type="entry name" value="FAD/NAD(P)-binding domain"/>
    <property type="match status" value="1"/>
</dbReference>
<dbReference type="InterPro" id="IPR038732">
    <property type="entry name" value="HpyO/CreE_NAD-binding"/>
</dbReference>